<dbReference type="InterPro" id="IPR013785">
    <property type="entry name" value="Aldolase_TIM"/>
</dbReference>
<evidence type="ECO:0000256" key="2">
    <source>
        <dbReference type="ARBA" id="ARBA00022630"/>
    </source>
</evidence>
<comment type="caution">
    <text evidence="7">The sequence shown here is derived from an EMBL/GenBank/DDBJ whole genome shotgun (WGS) entry which is preliminary data.</text>
</comment>
<keyword evidence="4" id="KW-0521">NADP</keyword>
<accession>A0ABU6K6N9</accession>
<reference evidence="7 8" key="1">
    <citation type="submission" date="2024-01" db="EMBL/GenBank/DDBJ databases">
        <title>Uliginosibacterium soil sp. nov.</title>
        <authorList>
            <person name="Lv Y."/>
        </authorList>
    </citation>
    <scope>NUCLEOTIDE SEQUENCE [LARGE SCALE GENOMIC DNA]</scope>
    <source>
        <strain evidence="7 8">H3</strain>
    </source>
</reference>
<evidence type="ECO:0000259" key="6">
    <source>
        <dbReference type="Pfam" id="PF00724"/>
    </source>
</evidence>
<keyword evidence="8" id="KW-1185">Reference proteome</keyword>
<dbReference type="CDD" id="cd02932">
    <property type="entry name" value="OYE_YqiM_FMN"/>
    <property type="match status" value="1"/>
</dbReference>
<dbReference type="Proteomes" id="UP001331561">
    <property type="component" value="Unassembled WGS sequence"/>
</dbReference>
<evidence type="ECO:0000256" key="5">
    <source>
        <dbReference type="ARBA" id="ARBA00023002"/>
    </source>
</evidence>
<dbReference type="InterPro" id="IPR001155">
    <property type="entry name" value="OxRdtase_FMN_N"/>
</dbReference>
<evidence type="ECO:0000256" key="4">
    <source>
        <dbReference type="ARBA" id="ARBA00022857"/>
    </source>
</evidence>
<comment type="cofactor">
    <cofactor evidence="1">
        <name>FMN</name>
        <dbReference type="ChEBI" id="CHEBI:58210"/>
    </cofactor>
</comment>
<dbReference type="PANTHER" id="PTHR43303">
    <property type="entry name" value="NADPH DEHYDROGENASE C23G7.10C-RELATED"/>
    <property type="match status" value="1"/>
</dbReference>
<proteinExistence type="predicted"/>
<dbReference type="RefSeq" id="WP_327600134.1">
    <property type="nucleotide sequence ID" value="NZ_JAYXHS010000003.1"/>
</dbReference>
<name>A0ABU6K6N9_9RHOO</name>
<feature type="domain" description="NADH:flavin oxidoreductase/NADH oxidase N-terminal" evidence="6">
    <location>
        <begin position="4"/>
        <end position="343"/>
    </location>
</feature>
<keyword evidence="2" id="KW-0285">Flavoprotein</keyword>
<dbReference type="Pfam" id="PF00724">
    <property type="entry name" value="Oxidored_FMN"/>
    <property type="match status" value="1"/>
</dbReference>
<evidence type="ECO:0000256" key="1">
    <source>
        <dbReference type="ARBA" id="ARBA00001917"/>
    </source>
</evidence>
<protein>
    <submittedName>
        <fullName evidence="7">NADH:flavin oxidoreductase/NADH oxidase</fullName>
    </submittedName>
</protein>
<gene>
    <name evidence="7" type="ORF">VVD49_15615</name>
</gene>
<dbReference type="PANTHER" id="PTHR43303:SF4">
    <property type="entry name" value="NADPH DEHYDROGENASE C23G7.10C-RELATED"/>
    <property type="match status" value="1"/>
</dbReference>
<evidence type="ECO:0000313" key="7">
    <source>
        <dbReference type="EMBL" id="MEC5387157.1"/>
    </source>
</evidence>
<evidence type="ECO:0000313" key="8">
    <source>
        <dbReference type="Proteomes" id="UP001331561"/>
    </source>
</evidence>
<dbReference type="Gene3D" id="3.20.20.70">
    <property type="entry name" value="Aldolase class I"/>
    <property type="match status" value="1"/>
</dbReference>
<dbReference type="InterPro" id="IPR044152">
    <property type="entry name" value="YqjM-like"/>
</dbReference>
<sequence length="371" mass="40038">MTHLFSPMTLRGVTFANRIAVSPMCMYSSQDGLMTGWHRIHLGARAVGGAGLVMTEACAVSPEGRISPQDAGIWNDEQVQAMLPITHFIHEQGSVAGIQLAHAGRKASTFAPGAGQGAVPVAEGGWQVVAPSPVSFSETYPQPVALDHVGIRKVISDFVAATDRALVAGFDVVEVHAAHGYLLHQFLSPISNQRTDEYGGSFANRVRLVREVVRAVREVWPANLPLFVRLSATDWAEGERRSWDIDETVELARLLKADGADLIDTSSGGMLARPNIPLAPGYQVPFAQRIRHEAGVATGAVGLITDAAQADEIIRSGQADLVLLARELLRDPYWPLHAARELEQTVSWPLQYLRAAPEGSTRREAQQGPAS</sequence>
<organism evidence="7 8">
    <name type="scientific">Uliginosibacterium silvisoli</name>
    <dbReference type="NCBI Taxonomy" id="3114758"/>
    <lineage>
        <taxon>Bacteria</taxon>
        <taxon>Pseudomonadati</taxon>
        <taxon>Pseudomonadota</taxon>
        <taxon>Betaproteobacteria</taxon>
        <taxon>Rhodocyclales</taxon>
        <taxon>Zoogloeaceae</taxon>
        <taxon>Uliginosibacterium</taxon>
    </lineage>
</organism>
<dbReference type="EMBL" id="JAYXHS010000003">
    <property type="protein sequence ID" value="MEC5387157.1"/>
    <property type="molecule type" value="Genomic_DNA"/>
</dbReference>
<evidence type="ECO:0000256" key="3">
    <source>
        <dbReference type="ARBA" id="ARBA00022643"/>
    </source>
</evidence>
<keyword evidence="5" id="KW-0560">Oxidoreductase</keyword>
<keyword evidence="3" id="KW-0288">FMN</keyword>
<dbReference type="SUPFAM" id="SSF51395">
    <property type="entry name" value="FMN-linked oxidoreductases"/>
    <property type="match status" value="1"/>
</dbReference>